<evidence type="ECO:0000313" key="2">
    <source>
        <dbReference type="Proteomes" id="UP000238164"/>
    </source>
</evidence>
<sequence>MLRREVERVQATLADVASEAVARAILADLNDRIRAYYARPSAGPLIAVRLVDVEAELATWRAAG</sequence>
<proteinExistence type="predicted"/>
<gene>
    <name evidence="1" type="ORF">MPLG2_3569</name>
</gene>
<name>A0A2N9JMI7_9ACTN</name>
<keyword evidence="2" id="KW-1185">Reference proteome</keyword>
<accession>A0A2N9JMI7</accession>
<dbReference type="KEGG" id="mgg:MPLG2_3569"/>
<evidence type="ECO:0000313" key="1">
    <source>
        <dbReference type="EMBL" id="SPD88599.1"/>
    </source>
</evidence>
<protein>
    <submittedName>
        <fullName evidence="1">Uncharacterized protein</fullName>
    </submittedName>
</protein>
<reference evidence="1 2" key="1">
    <citation type="submission" date="2018-02" db="EMBL/GenBank/DDBJ databases">
        <authorList>
            <person name="Cohen D.B."/>
            <person name="Kent A.D."/>
        </authorList>
    </citation>
    <scope>NUCLEOTIDE SEQUENCE [LARGE SCALE GENOMIC DNA]</scope>
    <source>
        <strain evidence="1">1</strain>
    </source>
</reference>
<organism evidence="1 2">
    <name type="scientific">Micropruina glycogenica</name>
    <dbReference type="NCBI Taxonomy" id="75385"/>
    <lineage>
        <taxon>Bacteria</taxon>
        <taxon>Bacillati</taxon>
        <taxon>Actinomycetota</taxon>
        <taxon>Actinomycetes</taxon>
        <taxon>Propionibacteriales</taxon>
        <taxon>Nocardioidaceae</taxon>
        <taxon>Micropruina</taxon>
    </lineage>
</organism>
<dbReference type="EMBL" id="LT985188">
    <property type="protein sequence ID" value="SPD88599.1"/>
    <property type="molecule type" value="Genomic_DNA"/>
</dbReference>
<dbReference type="Proteomes" id="UP000238164">
    <property type="component" value="Chromosome 1"/>
</dbReference>
<dbReference type="AlphaFoldDB" id="A0A2N9JMI7"/>